<evidence type="ECO:0000313" key="2">
    <source>
        <dbReference type="EMBL" id="MFD2244919.1"/>
    </source>
</evidence>
<dbReference type="GO" id="GO:0016746">
    <property type="term" value="F:acyltransferase activity"/>
    <property type="evidence" value="ECO:0007669"/>
    <property type="project" value="UniProtKB-KW"/>
</dbReference>
<keyword evidence="2" id="KW-0012">Acyltransferase</keyword>
<dbReference type="EMBL" id="JBHUIM010000001">
    <property type="protein sequence ID" value="MFD2244919.1"/>
    <property type="molecule type" value="Genomic_DNA"/>
</dbReference>
<accession>A0ABW5CUK6</accession>
<protein>
    <submittedName>
        <fullName evidence="2">GNAT family N-acetyltransferase</fullName>
        <ecNumber evidence="2">2.3.-.-</ecNumber>
    </submittedName>
</protein>
<evidence type="ECO:0000259" key="1">
    <source>
        <dbReference type="PROSITE" id="PS51186"/>
    </source>
</evidence>
<comment type="caution">
    <text evidence="2">The sequence shown here is derived from an EMBL/GenBank/DDBJ whole genome shotgun (WGS) entry which is preliminary data.</text>
</comment>
<feature type="domain" description="N-acetyltransferase" evidence="1">
    <location>
        <begin position="5"/>
        <end position="166"/>
    </location>
</feature>
<dbReference type="PANTHER" id="PTHR43415">
    <property type="entry name" value="SPERMIDINE N(1)-ACETYLTRANSFERASE"/>
    <property type="match status" value="1"/>
</dbReference>
<proteinExistence type="predicted"/>
<sequence>MEFRIKFRPFKLEDAIFINKLRQEEEMEQLIGGSKRPVSYERDLKWVEQIILGDSQTSIYFAITFMDSDEIIGYASITDIDFRNGSCFWSGIKIDKTKSGKGVGTEVALKILKYAFEELRMERCTGECLENHEAVLRMLLKVGFKKEGLMRNRLYKNGKYNSQWLLSVIREEYFEIKQNYGL</sequence>
<gene>
    <name evidence="2" type="ORF">ACFSKP_01560</name>
</gene>
<name>A0ABW5CUK6_9BACT</name>
<reference evidence="3" key="1">
    <citation type="journal article" date="2019" name="Int. J. Syst. Evol. Microbiol.">
        <title>The Global Catalogue of Microorganisms (GCM) 10K type strain sequencing project: providing services to taxonomists for standard genome sequencing and annotation.</title>
        <authorList>
            <consortium name="The Broad Institute Genomics Platform"/>
            <consortium name="The Broad Institute Genome Sequencing Center for Infectious Disease"/>
            <person name="Wu L."/>
            <person name="Ma J."/>
        </authorList>
    </citation>
    <scope>NUCLEOTIDE SEQUENCE [LARGE SCALE GENOMIC DNA]</scope>
    <source>
        <strain evidence="3">CGMCC 4.1782</strain>
    </source>
</reference>
<dbReference type="Pfam" id="PF13302">
    <property type="entry name" value="Acetyltransf_3"/>
    <property type="match status" value="1"/>
</dbReference>
<dbReference type="Gene3D" id="3.40.630.30">
    <property type="match status" value="1"/>
</dbReference>
<dbReference type="InterPro" id="IPR000182">
    <property type="entry name" value="GNAT_dom"/>
</dbReference>
<evidence type="ECO:0000313" key="3">
    <source>
        <dbReference type="Proteomes" id="UP001597374"/>
    </source>
</evidence>
<dbReference type="CDD" id="cd04301">
    <property type="entry name" value="NAT_SF"/>
    <property type="match status" value="1"/>
</dbReference>
<keyword evidence="2" id="KW-0808">Transferase</keyword>
<dbReference type="Proteomes" id="UP001597374">
    <property type="component" value="Unassembled WGS sequence"/>
</dbReference>
<dbReference type="PROSITE" id="PS51186">
    <property type="entry name" value="GNAT"/>
    <property type="match status" value="1"/>
</dbReference>
<dbReference type="EC" id="2.3.-.-" evidence="2"/>
<dbReference type="RefSeq" id="WP_250429707.1">
    <property type="nucleotide sequence ID" value="NZ_JALPRR010000002.1"/>
</dbReference>
<dbReference type="InterPro" id="IPR016181">
    <property type="entry name" value="Acyl_CoA_acyltransferase"/>
</dbReference>
<dbReference type="SUPFAM" id="SSF55729">
    <property type="entry name" value="Acyl-CoA N-acyltransferases (Nat)"/>
    <property type="match status" value="1"/>
</dbReference>
<dbReference type="PANTHER" id="PTHR43415:SF3">
    <property type="entry name" value="GNAT-FAMILY ACETYLTRANSFERASE"/>
    <property type="match status" value="1"/>
</dbReference>
<keyword evidence="3" id="KW-1185">Reference proteome</keyword>
<organism evidence="2 3">
    <name type="scientific">Pontibacter ruber</name>
    <dbReference type="NCBI Taxonomy" id="1343895"/>
    <lineage>
        <taxon>Bacteria</taxon>
        <taxon>Pseudomonadati</taxon>
        <taxon>Bacteroidota</taxon>
        <taxon>Cytophagia</taxon>
        <taxon>Cytophagales</taxon>
        <taxon>Hymenobacteraceae</taxon>
        <taxon>Pontibacter</taxon>
    </lineage>
</organism>